<evidence type="ECO:0000313" key="1">
    <source>
        <dbReference type="EMBL" id="AXE22494.1"/>
    </source>
</evidence>
<sequence length="146" mass="15987">MKWISDTRGKVGGGVLAALIGAGIPAIVGAALDGPEPEPYRETRLYFGTDRPGGLPPVTEQEFTRFLDREITPAFPEGLTVLDGVGRWRAGDGAMIREQSYEVVLLYPEKDAGVRSVRIERIRSAYEQQFAQDSVGRSDDKVTADF</sequence>
<organism evidence="1 2">
    <name type="scientific">Streptomyces globosus</name>
    <dbReference type="NCBI Taxonomy" id="68209"/>
    <lineage>
        <taxon>Bacteria</taxon>
        <taxon>Bacillati</taxon>
        <taxon>Actinomycetota</taxon>
        <taxon>Actinomycetes</taxon>
        <taxon>Kitasatosporales</taxon>
        <taxon>Streptomycetaceae</taxon>
        <taxon>Streptomyces</taxon>
    </lineage>
</organism>
<dbReference type="InterPro" id="IPR021957">
    <property type="entry name" value="DUF3574"/>
</dbReference>
<dbReference type="AlphaFoldDB" id="A0A344TV23"/>
<evidence type="ECO:0000313" key="2">
    <source>
        <dbReference type="Proteomes" id="UP000252004"/>
    </source>
</evidence>
<dbReference type="RefSeq" id="WP_114053706.1">
    <property type="nucleotide sequence ID" value="NZ_CP030862.1"/>
</dbReference>
<proteinExistence type="predicted"/>
<dbReference type="Pfam" id="PF12098">
    <property type="entry name" value="DUF3574"/>
    <property type="match status" value="1"/>
</dbReference>
<reference evidence="1 2" key="1">
    <citation type="submission" date="2018-01" db="EMBL/GenBank/DDBJ databases">
        <title>Draft genome Sequence of streptomyces globosus LZH-48.</title>
        <authorList>
            <person name="Ran K."/>
            <person name="Li Z."/>
            <person name="Wei S."/>
            <person name="Dong R."/>
        </authorList>
    </citation>
    <scope>NUCLEOTIDE SEQUENCE [LARGE SCALE GENOMIC DNA]</scope>
    <source>
        <strain evidence="1 2">LZH-48</strain>
    </source>
</reference>
<dbReference type="OrthoDB" id="794286at2"/>
<protein>
    <submittedName>
        <fullName evidence="1">DUF3574 domain-containing protein</fullName>
    </submittedName>
</protein>
<name>A0A344TV23_9ACTN</name>
<dbReference type="Proteomes" id="UP000252004">
    <property type="component" value="Chromosome"/>
</dbReference>
<dbReference type="KEGG" id="sgz:C0216_02720"/>
<keyword evidence="2" id="KW-1185">Reference proteome</keyword>
<accession>A0A344TV23</accession>
<dbReference type="EMBL" id="CP030862">
    <property type="protein sequence ID" value="AXE22494.1"/>
    <property type="molecule type" value="Genomic_DNA"/>
</dbReference>
<gene>
    <name evidence="1" type="ORF">C0216_02720</name>
</gene>